<dbReference type="RefSeq" id="WP_221006144.1">
    <property type="nucleotide sequence ID" value="NZ_CP081150.1"/>
</dbReference>
<keyword evidence="5 7" id="KW-1133">Transmembrane helix</keyword>
<name>A0ABX8ZA68_9NEIS</name>
<evidence type="ECO:0000256" key="1">
    <source>
        <dbReference type="ARBA" id="ARBA00004651"/>
    </source>
</evidence>
<feature type="transmembrane region" description="Helical" evidence="7">
    <location>
        <begin position="83"/>
        <end position="113"/>
    </location>
</feature>
<accession>A0ABX8ZA68</accession>
<evidence type="ECO:0000256" key="5">
    <source>
        <dbReference type="ARBA" id="ARBA00022989"/>
    </source>
</evidence>
<dbReference type="InterPro" id="IPR006726">
    <property type="entry name" value="PHBA_efflux_AaeB/fusaric-R"/>
</dbReference>
<evidence type="ECO:0000256" key="7">
    <source>
        <dbReference type="SAM" id="Phobius"/>
    </source>
</evidence>
<dbReference type="PANTHER" id="PTHR30509">
    <property type="entry name" value="P-HYDROXYBENZOIC ACID EFFLUX PUMP SUBUNIT-RELATED"/>
    <property type="match status" value="1"/>
</dbReference>
<sequence>MQIAPLFSTPWRVLKHPVFLYEHFRAIHALRVALAFLFGGAIDLYFAIPYGTWTLITIVVLMGNGPTQGDISRKSGQRVLGTFYGALAGLLAVVFYLVTPWLGLSWMIFMIALSAYHALGKNSEAAVVAGVTLVIVGGLGESAIEESFWRLGNVLIGAIIAMFFANLFPTRAIDRWRFLLAENLREVALAYRQIGPDSQFDIGLTLERVNSRLQKMRLLIPSATKESGQESLRFDALHRHQRMLYLFLERSSDAASTAPPFADNRRLRSMIFRSLMRSARAARFLRNDLQDGAALINALSAIDEVDFLTQELAQVSAQITDELHLLMPDIVRTQHPLSQLKPAALRYLKR</sequence>
<feature type="transmembrane region" description="Helical" evidence="7">
    <location>
        <begin position="125"/>
        <end position="144"/>
    </location>
</feature>
<keyword evidence="3" id="KW-1003">Cell membrane</keyword>
<evidence type="ECO:0000313" key="8">
    <source>
        <dbReference type="EMBL" id="QZA77764.1"/>
    </source>
</evidence>
<reference evidence="8 9" key="1">
    <citation type="submission" date="2021-08" db="EMBL/GenBank/DDBJ databases">
        <title>complete genome sequencing of Deefgea sp. D25.</title>
        <authorList>
            <person name="Bae J.-W."/>
            <person name="Gim D.-H."/>
        </authorList>
    </citation>
    <scope>NUCLEOTIDE SEQUENCE [LARGE SCALE GENOMIC DNA]</scope>
    <source>
        <strain evidence="8 9">D25</strain>
    </source>
</reference>
<evidence type="ECO:0000256" key="3">
    <source>
        <dbReference type="ARBA" id="ARBA00022475"/>
    </source>
</evidence>
<feature type="transmembrane region" description="Helical" evidence="7">
    <location>
        <begin position="150"/>
        <end position="168"/>
    </location>
</feature>
<protein>
    <submittedName>
        <fullName evidence="8">FUSC family protein</fullName>
    </submittedName>
</protein>
<evidence type="ECO:0000313" key="9">
    <source>
        <dbReference type="Proteomes" id="UP000825679"/>
    </source>
</evidence>
<comment type="subcellular location">
    <subcellularLocation>
        <location evidence="1">Cell membrane</location>
        <topology evidence="1">Multi-pass membrane protein</topology>
    </subcellularLocation>
</comment>
<dbReference type="PANTHER" id="PTHR30509:SF9">
    <property type="entry name" value="MULTIDRUG RESISTANCE PROTEIN MDTO"/>
    <property type="match status" value="1"/>
</dbReference>
<dbReference type="Pfam" id="PF04632">
    <property type="entry name" value="FUSC"/>
    <property type="match status" value="1"/>
</dbReference>
<gene>
    <name evidence="8" type="ORF">K4H28_16095</name>
</gene>
<keyword evidence="9" id="KW-1185">Reference proteome</keyword>
<evidence type="ECO:0000256" key="2">
    <source>
        <dbReference type="ARBA" id="ARBA00022448"/>
    </source>
</evidence>
<evidence type="ECO:0000256" key="4">
    <source>
        <dbReference type="ARBA" id="ARBA00022692"/>
    </source>
</evidence>
<keyword evidence="2" id="KW-0813">Transport</keyword>
<feature type="transmembrane region" description="Helical" evidence="7">
    <location>
        <begin position="32"/>
        <end position="63"/>
    </location>
</feature>
<dbReference type="EMBL" id="CP081150">
    <property type="protein sequence ID" value="QZA77764.1"/>
    <property type="molecule type" value="Genomic_DNA"/>
</dbReference>
<organism evidence="8 9">
    <name type="scientific">Deefgea tanakiae</name>
    <dbReference type="NCBI Taxonomy" id="2865840"/>
    <lineage>
        <taxon>Bacteria</taxon>
        <taxon>Pseudomonadati</taxon>
        <taxon>Pseudomonadota</taxon>
        <taxon>Betaproteobacteria</taxon>
        <taxon>Neisseriales</taxon>
        <taxon>Chitinibacteraceae</taxon>
        <taxon>Deefgea</taxon>
    </lineage>
</organism>
<proteinExistence type="predicted"/>
<keyword evidence="6 7" id="KW-0472">Membrane</keyword>
<dbReference type="Proteomes" id="UP000825679">
    <property type="component" value="Chromosome"/>
</dbReference>
<keyword evidence="4 7" id="KW-0812">Transmembrane</keyword>
<evidence type="ECO:0000256" key="6">
    <source>
        <dbReference type="ARBA" id="ARBA00023136"/>
    </source>
</evidence>